<reference evidence="1" key="1">
    <citation type="journal article" date="2012" name="PLoS ONE">
        <title>Gene sets for utilization of primary and secondary nutrition supplies in the distal gut of endangered iberian lynx.</title>
        <authorList>
            <person name="Alcaide M."/>
            <person name="Messina E."/>
            <person name="Richter M."/>
            <person name="Bargiela R."/>
            <person name="Peplies J."/>
            <person name="Huws S.A."/>
            <person name="Newbold C.J."/>
            <person name="Golyshin P.N."/>
            <person name="Simon M.A."/>
            <person name="Lopez G."/>
            <person name="Yakimov M.M."/>
            <person name="Ferrer M."/>
        </authorList>
    </citation>
    <scope>NUCLEOTIDE SEQUENCE</scope>
</reference>
<name>J9GTT4_9ZZZZ</name>
<organism evidence="1">
    <name type="scientific">gut metagenome</name>
    <dbReference type="NCBI Taxonomy" id="749906"/>
    <lineage>
        <taxon>unclassified sequences</taxon>
        <taxon>metagenomes</taxon>
        <taxon>organismal metagenomes</taxon>
    </lineage>
</organism>
<gene>
    <name evidence="1" type="ORF">EVA_08106</name>
</gene>
<comment type="caution">
    <text evidence="1">The sequence shown here is derived from an EMBL/GenBank/DDBJ whole genome shotgun (WGS) entry which is preliminary data.</text>
</comment>
<dbReference type="AlphaFoldDB" id="J9GTT4"/>
<protein>
    <submittedName>
        <fullName evidence="1">Secreted protein</fullName>
    </submittedName>
</protein>
<accession>J9GTT4</accession>
<proteinExistence type="predicted"/>
<dbReference type="EMBL" id="AMCI01002034">
    <property type="protein sequence ID" value="EJX03790.1"/>
    <property type="molecule type" value="Genomic_DNA"/>
</dbReference>
<sequence length="38" mass="4246">MKEALLVMQRRCATVFLLSFSTQTAGQTEEVRPAVCMV</sequence>
<evidence type="ECO:0000313" key="1">
    <source>
        <dbReference type="EMBL" id="EJX03790.1"/>
    </source>
</evidence>